<reference evidence="2 3" key="1">
    <citation type="submission" date="2017-08" db="EMBL/GenBank/DDBJ databases">
        <title>Infants hospitalized years apart are colonized by the same room-sourced microbial strains.</title>
        <authorList>
            <person name="Brooks B."/>
            <person name="Olm M.R."/>
            <person name="Firek B.A."/>
            <person name="Baker R."/>
            <person name="Thomas B.C."/>
            <person name="Morowitz M.J."/>
            <person name="Banfield J.F."/>
        </authorList>
    </citation>
    <scope>NUCLEOTIDE SEQUENCE [LARGE SCALE GENOMIC DNA]</scope>
    <source>
        <strain evidence="2">S2_003_000_R2_14</strain>
    </source>
</reference>
<dbReference type="Pfam" id="PF13460">
    <property type="entry name" value="NAD_binding_10"/>
    <property type="match status" value="1"/>
</dbReference>
<dbReference type="AlphaFoldDB" id="A0A2W5TRI9"/>
<organism evidence="2 3">
    <name type="scientific">Archangium gephyra</name>
    <dbReference type="NCBI Taxonomy" id="48"/>
    <lineage>
        <taxon>Bacteria</taxon>
        <taxon>Pseudomonadati</taxon>
        <taxon>Myxococcota</taxon>
        <taxon>Myxococcia</taxon>
        <taxon>Myxococcales</taxon>
        <taxon>Cystobacterineae</taxon>
        <taxon>Archangiaceae</taxon>
        <taxon>Archangium</taxon>
    </lineage>
</organism>
<sequence>MAARQIRSEERLMRILVTGATGFVGTRLIPELTQRGHHVRALSRKKHASEPNVEWLRGDISKSSELRAALDDIDVVYLLVHEMSGGAGYAKKEADEAQLLSHLAKAAGVKRIIYLGGVEPSGPPSEHLASRLRVGELLRSGPVPTLELRASMIIGAGSASWQLVRDLSLRLPAMVLPKWTESKTRPVAIDDVVTALTGALELQLPQSEWFDIPGPDTLTGADIFRRVAALDGRHVPMLGVPFLTPSLSSLWLKLVTRGDFGLSRELVEGFTSDLLPKDERYWSLIGAPPRQHFEEAVRQAFREERGATFITALEETAVGLLGKLLAHRRRVTS</sequence>
<dbReference type="GO" id="GO:0044877">
    <property type="term" value="F:protein-containing complex binding"/>
    <property type="evidence" value="ECO:0007669"/>
    <property type="project" value="TreeGrafter"/>
</dbReference>
<evidence type="ECO:0000259" key="1">
    <source>
        <dbReference type="Pfam" id="PF13460"/>
    </source>
</evidence>
<evidence type="ECO:0000313" key="2">
    <source>
        <dbReference type="EMBL" id="PZR18309.1"/>
    </source>
</evidence>
<dbReference type="InterPro" id="IPR016040">
    <property type="entry name" value="NAD(P)-bd_dom"/>
</dbReference>
<dbReference type="SUPFAM" id="SSF51735">
    <property type="entry name" value="NAD(P)-binding Rossmann-fold domains"/>
    <property type="match status" value="1"/>
</dbReference>
<protein>
    <submittedName>
        <fullName evidence="2">NAD-dependent epimerase</fullName>
    </submittedName>
</protein>
<dbReference type="Gene3D" id="3.40.50.720">
    <property type="entry name" value="NAD(P)-binding Rossmann-like Domain"/>
    <property type="match status" value="1"/>
</dbReference>
<dbReference type="Proteomes" id="UP000249061">
    <property type="component" value="Unassembled WGS sequence"/>
</dbReference>
<gene>
    <name evidence="2" type="ORF">DI536_00025</name>
</gene>
<dbReference type="InterPro" id="IPR036291">
    <property type="entry name" value="NAD(P)-bd_dom_sf"/>
</dbReference>
<dbReference type="PANTHER" id="PTHR12126:SF11">
    <property type="entry name" value="NADH DEHYDROGENASE [UBIQUINONE] 1 ALPHA SUBCOMPLEX SUBUNIT 9, MITOCHONDRIAL"/>
    <property type="match status" value="1"/>
</dbReference>
<proteinExistence type="predicted"/>
<evidence type="ECO:0000313" key="3">
    <source>
        <dbReference type="Proteomes" id="UP000249061"/>
    </source>
</evidence>
<dbReference type="PANTHER" id="PTHR12126">
    <property type="entry name" value="NADH-UBIQUINONE OXIDOREDUCTASE 39 KDA SUBUNIT-RELATED"/>
    <property type="match status" value="1"/>
</dbReference>
<comment type="caution">
    <text evidence="2">The sequence shown here is derived from an EMBL/GenBank/DDBJ whole genome shotgun (WGS) entry which is preliminary data.</text>
</comment>
<feature type="domain" description="NAD(P)-binding" evidence="1">
    <location>
        <begin position="19"/>
        <end position="118"/>
    </location>
</feature>
<accession>A0A2W5TRI9</accession>
<name>A0A2W5TRI9_9BACT</name>
<dbReference type="EMBL" id="QFQP01000001">
    <property type="protein sequence ID" value="PZR18309.1"/>
    <property type="molecule type" value="Genomic_DNA"/>
</dbReference>
<dbReference type="InterPro" id="IPR051207">
    <property type="entry name" value="ComplexI_NDUFA9_subunit"/>
</dbReference>